<keyword evidence="3" id="KW-1185">Reference proteome</keyword>
<dbReference type="AlphaFoldDB" id="A0A316ZBE4"/>
<protein>
    <submittedName>
        <fullName evidence="2">Uncharacterized protein</fullName>
    </submittedName>
</protein>
<evidence type="ECO:0000256" key="1">
    <source>
        <dbReference type="SAM" id="MobiDB-lite"/>
    </source>
</evidence>
<sequence>MLLVQTGRKRRAPRVQRRRVKNGAMQRPHRRKPTHGQRRQLLPHRQSPQHPCGHRSASSSSAASFRLPRPVCLAVYDTMKLRYHCASACGAAPCPALGEVVICSCQRLEELLARDDQSRFSTAAACAASFSVLHALWQRPRCFESTLNTTDCELARLSKDARLLLGRSLFARRQAVNRRGCQVRAVRRELSPSAYRSATCTAHLRSSPARAPHTAEAGPASHRGPSHRASMWGYGCLGSRTAGRMPPTMSTRSLASAPCRVFSLDQAHVAGI</sequence>
<organism evidence="2 3">
    <name type="scientific">Tilletiopsis washingtonensis</name>
    <dbReference type="NCBI Taxonomy" id="58919"/>
    <lineage>
        <taxon>Eukaryota</taxon>
        <taxon>Fungi</taxon>
        <taxon>Dikarya</taxon>
        <taxon>Basidiomycota</taxon>
        <taxon>Ustilaginomycotina</taxon>
        <taxon>Exobasidiomycetes</taxon>
        <taxon>Entylomatales</taxon>
        <taxon>Entylomatales incertae sedis</taxon>
        <taxon>Tilletiopsis</taxon>
    </lineage>
</organism>
<dbReference type="Proteomes" id="UP000245946">
    <property type="component" value="Unassembled WGS sequence"/>
</dbReference>
<dbReference type="RefSeq" id="XP_025597864.1">
    <property type="nucleotide sequence ID" value="XM_025745640.1"/>
</dbReference>
<dbReference type="EMBL" id="KZ819294">
    <property type="protein sequence ID" value="PWN97585.1"/>
    <property type="molecule type" value="Genomic_DNA"/>
</dbReference>
<name>A0A316ZBE4_9BASI</name>
<dbReference type="GeneID" id="37273184"/>
<proteinExistence type="predicted"/>
<evidence type="ECO:0000313" key="2">
    <source>
        <dbReference type="EMBL" id="PWN97585.1"/>
    </source>
</evidence>
<feature type="region of interest" description="Disordered" evidence="1">
    <location>
        <begin position="1"/>
        <end position="61"/>
    </location>
</feature>
<feature type="compositionally biased region" description="Basic residues" evidence="1">
    <location>
        <begin position="7"/>
        <end position="42"/>
    </location>
</feature>
<reference evidence="2 3" key="1">
    <citation type="journal article" date="2018" name="Mol. Biol. Evol.">
        <title>Broad Genomic Sampling Reveals a Smut Pathogenic Ancestry of the Fungal Clade Ustilaginomycotina.</title>
        <authorList>
            <person name="Kijpornyongpan T."/>
            <person name="Mondo S.J."/>
            <person name="Barry K."/>
            <person name="Sandor L."/>
            <person name="Lee J."/>
            <person name="Lipzen A."/>
            <person name="Pangilinan J."/>
            <person name="LaButti K."/>
            <person name="Hainaut M."/>
            <person name="Henrissat B."/>
            <person name="Grigoriev I.V."/>
            <person name="Spatafora J.W."/>
            <person name="Aime M.C."/>
        </authorList>
    </citation>
    <scope>NUCLEOTIDE SEQUENCE [LARGE SCALE GENOMIC DNA]</scope>
    <source>
        <strain evidence="2 3">MCA 4186</strain>
    </source>
</reference>
<accession>A0A316ZBE4</accession>
<evidence type="ECO:0000313" key="3">
    <source>
        <dbReference type="Proteomes" id="UP000245946"/>
    </source>
</evidence>
<feature type="region of interest" description="Disordered" evidence="1">
    <location>
        <begin position="204"/>
        <end position="226"/>
    </location>
</feature>
<gene>
    <name evidence="2" type="ORF">FA09DRAFT_40049</name>
</gene>